<dbReference type="Gene3D" id="2.30.42.10">
    <property type="match status" value="1"/>
</dbReference>
<accession>A0ABX7DTQ2</accession>
<dbReference type="EMBL" id="CP068439">
    <property type="protein sequence ID" value="QQX76928.1"/>
    <property type="molecule type" value="Genomic_DNA"/>
</dbReference>
<keyword evidence="5" id="KW-0645">Protease</keyword>
<dbReference type="PROSITE" id="PS50175">
    <property type="entry name" value="ASP_PROT_RETROV"/>
    <property type="match status" value="1"/>
</dbReference>
<evidence type="ECO:0000256" key="2">
    <source>
        <dbReference type="SAM" id="SignalP"/>
    </source>
</evidence>
<keyword evidence="2" id="KW-0732">Signal</keyword>
<name>A0ABX7DTQ2_9FLAO</name>
<dbReference type="PROSITE" id="PS50106">
    <property type="entry name" value="PDZ"/>
    <property type="match status" value="1"/>
</dbReference>
<evidence type="ECO:0000313" key="6">
    <source>
        <dbReference type="Proteomes" id="UP000629420"/>
    </source>
</evidence>
<dbReference type="InterPro" id="IPR034122">
    <property type="entry name" value="Retropepsin-like_bacterial"/>
</dbReference>
<evidence type="ECO:0000259" key="4">
    <source>
        <dbReference type="PROSITE" id="PS50175"/>
    </source>
</evidence>
<gene>
    <name evidence="5" type="ORF">JK629_01240</name>
</gene>
<dbReference type="InterPro" id="IPR041489">
    <property type="entry name" value="PDZ_6"/>
</dbReference>
<dbReference type="InterPro" id="IPR001995">
    <property type="entry name" value="Peptidase_A2_cat"/>
</dbReference>
<feature type="domain" description="Peptidase A2" evidence="4">
    <location>
        <begin position="54"/>
        <end position="91"/>
    </location>
</feature>
<dbReference type="Gene3D" id="2.40.70.10">
    <property type="entry name" value="Acid Proteases"/>
    <property type="match status" value="1"/>
</dbReference>
<evidence type="ECO:0000313" key="5">
    <source>
        <dbReference type="EMBL" id="QQX76928.1"/>
    </source>
</evidence>
<dbReference type="Pfam" id="PF13650">
    <property type="entry name" value="Asp_protease_2"/>
    <property type="match status" value="1"/>
</dbReference>
<proteinExistence type="predicted"/>
<dbReference type="GO" id="GO:0008233">
    <property type="term" value="F:peptidase activity"/>
    <property type="evidence" value="ECO:0007669"/>
    <property type="project" value="UniProtKB-KW"/>
</dbReference>
<dbReference type="SMART" id="SM00228">
    <property type="entry name" value="PDZ"/>
    <property type="match status" value="1"/>
</dbReference>
<dbReference type="Proteomes" id="UP000629420">
    <property type="component" value="Chromosome"/>
</dbReference>
<reference evidence="5 6" key="1">
    <citation type="submission" date="2021-01" db="EMBL/GenBank/DDBJ databases">
        <title>Aequorivita sp. strain KX20305, a bacterium isolated from the sediment collected at a cold seep field in South China Sea.</title>
        <authorList>
            <person name="Zhang H."/>
            <person name="Li C."/>
        </authorList>
    </citation>
    <scope>NUCLEOTIDE SEQUENCE [LARGE SCALE GENOMIC DNA]</scope>
    <source>
        <strain evidence="5 6">KX20305</strain>
    </source>
</reference>
<organism evidence="5 6">
    <name type="scientific">Aequorivita iocasae</name>
    <dbReference type="NCBI Taxonomy" id="2803865"/>
    <lineage>
        <taxon>Bacteria</taxon>
        <taxon>Pseudomonadati</taxon>
        <taxon>Bacteroidota</taxon>
        <taxon>Flavobacteriia</taxon>
        <taxon>Flavobacteriales</taxon>
        <taxon>Flavobacteriaceae</taxon>
        <taxon>Aequorivita</taxon>
    </lineage>
</organism>
<dbReference type="InterPro" id="IPR001478">
    <property type="entry name" value="PDZ"/>
</dbReference>
<evidence type="ECO:0000259" key="3">
    <source>
        <dbReference type="PROSITE" id="PS50106"/>
    </source>
</evidence>
<dbReference type="InterPro" id="IPR021109">
    <property type="entry name" value="Peptidase_aspartic_dom_sf"/>
</dbReference>
<dbReference type="SUPFAM" id="SSF50630">
    <property type="entry name" value="Acid proteases"/>
    <property type="match status" value="1"/>
</dbReference>
<dbReference type="Pfam" id="PF17820">
    <property type="entry name" value="PDZ_6"/>
    <property type="match status" value="1"/>
</dbReference>
<feature type="domain" description="PDZ" evidence="3">
    <location>
        <begin position="375"/>
        <end position="432"/>
    </location>
</feature>
<dbReference type="SUPFAM" id="SSF50156">
    <property type="entry name" value="PDZ domain-like"/>
    <property type="match status" value="1"/>
</dbReference>
<keyword evidence="6" id="KW-1185">Reference proteome</keyword>
<dbReference type="GO" id="GO:0006508">
    <property type="term" value="P:proteolysis"/>
    <property type="evidence" value="ECO:0007669"/>
    <property type="project" value="UniProtKB-KW"/>
</dbReference>
<sequence length="445" mass="50080">MQKVFVFFICCCFSAALVAQTGFFLQSNKKRDKIPFKLVNNLPIVQIEINGTPLSFILDTGVKSTILFSLEEADSLQLRNTTPVFLQGLGSGGAVQALRSLNNKLRLGNVIDNDHDLYIIFDSTLNFSPRMGIPVHGILGNEFFQNFIVKINYTAEVITVYNSKKHKLKPCKKCEDLPLNFVSGKPYVTLQVESEASKEKEEVTLLVDSGSSDVMWLFDNDGFIKELPTKNYYQDFLGLGLSGNIYGKRTRIPGLLIGSFYLSNVNTSFPEEDAILRARYYEERDGSVGGGFLSRFTVTFDYGKKLVRFKKNHTFKDPFNYNMSGLTLEHEGMELVKEERQAVVNSNRGNTNESLTMNSISITTEVHLSLVPKYVVADVREGSPAALAGVIKGDEIITINGKPCYQYKLYELIEMFSSDEGRKISLEVKRGGYINKIKFYLRSVF</sequence>
<feature type="chain" id="PRO_5047270341" evidence="2">
    <location>
        <begin position="19"/>
        <end position="445"/>
    </location>
</feature>
<evidence type="ECO:0000256" key="1">
    <source>
        <dbReference type="ARBA" id="ARBA00022801"/>
    </source>
</evidence>
<feature type="signal peptide" evidence="2">
    <location>
        <begin position="1"/>
        <end position="18"/>
    </location>
</feature>
<protein>
    <submittedName>
        <fullName evidence="5">Aspartyl protease family protein</fullName>
    </submittedName>
</protein>
<dbReference type="RefSeq" id="WP_202336834.1">
    <property type="nucleotide sequence ID" value="NZ_CP068439.1"/>
</dbReference>
<dbReference type="InterPro" id="IPR036034">
    <property type="entry name" value="PDZ_sf"/>
</dbReference>
<keyword evidence="1" id="KW-0378">Hydrolase</keyword>
<dbReference type="CDD" id="cd05483">
    <property type="entry name" value="retropepsin_like_bacteria"/>
    <property type="match status" value="1"/>
</dbReference>